<evidence type="ECO:0000259" key="2">
    <source>
        <dbReference type="Pfam" id="PF01180"/>
    </source>
</evidence>
<dbReference type="GO" id="GO:0017113">
    <property type="term" value="F:dihydropyrimidine dehydrogenase (NADP+) activity"/>
    <property type="evidence" value="ECO:0007669"/>
    <property type="project" value="TreeGrafter"/>
</dbReference>
<dbReference type="EMBL" id="BARS01057741">
    <property type="protein sequence ID" value="GAG42750.1"/>
    <property type="molecule type" value="Genomic_DNA"/>
</dbReference>
<feature type="domain" description="Dihydroorotate dehydrogenase catalytic" evidence="2">
    <location>
        <begin position="3"/>
        <end position="123"/>
    </location>
</feature>
<dbReference type="GO" id="GO:0006212">
    <property type="term" value="P:uracil catabolic process"/>
    <property type="evidence" value="ECO:0007669"/>
    <property type="project" value="TreeGrafter"/>
</dbReference>
<dbReference type="GO" id="GO:0050661">
    <property type="term" value="F:NADP binding"/>
    <property type="evidence" value="ECO:0007669"/>
    <property type="project" value="TreeGrafter"/>
</dbReference>
<dbReference type="SUPFAM" id="SSF51395">
    <property type="entry name" value="FMN-linked oxidoreductases"/>
    <property type="match status" value="1"/>
</dbReference>
<sequence length="127" mass="13257">RREVARATLIVKLSPNVTDIAVTARAAVDAGADALSLINTLRGMAVDPWTGRPRLSNVTGGLSGPAIKPVALWMVRRVWQEVASAKGVAILGLGGVQFVEDVIEFLRAGATAVAVGTANFVNPENRA</sequence>
<name>X0XHX8_9ZZZZ</name>
<comment type="caution">
    <text evidence="3">The sequence shown here is derived from an EMBL/GenBank/DDBJ whole genome shotgun (WGS) entry which is preliminary data.</text>
</comment>
<feature type="non-terminal residue" evidence="3">
    <location>
        <position position="127"/>
    </location>
</feature>
<feature type="non-terminal residue" evidence="3">
    <location>
        <position position="1"/>
    </location>
</feature>
<dbReference type="GO" id="GO:0006210">
    <property type="term" value="P:thymine catabolic process"/>
    <property type="evidence" value="ECO:0007669"/>
    <property type="project" value="TreeGrafter"/>
</dbReference>
<accession>X0XHX8</accession>
<dbReference type="InterPro" id="IPR013785">
    <property type="entry name" value="Aldolase_TIM"/>
</dbReference>
<organism evidence="3">
    <name type="scientific">marine sediment metagenome</name>
    <dbReference type="NCBI Taxonomy" id="412755"/>
    <lineage>
        <taxon>unclassified sequences</taxon>
        <taxon>metagenomes</taxon>
        <taxon>ecological metagenomes</taxon>
    </lineage>
</organism>
<dbReference type="GO" id="GO:0005737">
    <property type="term" value="C:cytoplasm"/>
    <property type="evidence" value="ECO:0007669"/>
    <property type="project" value="InterPro"/>
</dbReference>
<proteinExistence type="predicted"/>
<evidence type="ECO:0000256" key="1">
    <source>
        <dbReference type="ARBA" id="ARBA00023002"/>
    </source>
</evidence>
<protein>
    <recommendedName>
        <fullName evidence="2">Dihydroorotate dehydrogenase catalytic domain-containing protein</fullName>
    </recommendedName>
</protein>
<dbReference type="AlphaFoldDB" id="X0XHX8"/>
<dbReference type="Gene3D" id="3.20.20.70">
    <property type="entry name" value="Aldolase class I"/>
    <property type="match status" value="1"/>
</dbReference>
<keyword evidence="1" id="KW-0560">Oxidoreductase</keyword>
<evidence type="ECO:0000313" key="3">
    <source>
        <dbReference type="EMBL" id="GAG42750.1"/>
    </source>
</evidence>
<dbReference type="GO" id="GO:0002058">
    <property type="term" value="F:uracil binding"/>
    <property type="evidence" value="ECO:0007669"/>
    <property type="project" value="TreeGrafter"/>
</dbReference>
<dbReference type="PANTHER" id="PTHR43073:SF2">
    <property type="entry name" value="DIHYDROPYRIMIDINE DEHYDROGENASE [NADP(+)]"/>
    <property type="match status" value="1"/>
</dbReference>
<dbReference type="InterPro" id="IPR005720">
    <property type="entry name" value="Dihydroorotate_DH_cat"/>
</dbReference>
<gene>
    <name evidence="3" type="ORF">S01H1_84534</name>
</gene>
<reference evidence="3" key="1">
    <citation type="journal article" date="2014" name="Front. Microbiol.">
        <title>High frequency of phylogenetically diverse reductive dehalogenase-homologous genes in deep subseafloor sedimentary metagenomes.</title>
        <authorList>
            <person name="Kawai M."/>
            <person name="Futagami T."/>
            <person name="Toyoda A."/>
            <person name="Takaki Y."/>
            <person name="Nishi S."/>
            <person name="Hori S."/>
            <person name="Arai W."/>
            <person name="Tsubouchi T."/>
            <person name="Morono Y."/>
            <person name="Uchiyama I."/>
            <person name="Ito T."/>
            <person name="Fujiyama A."/>
            <person name="Inagaki F."/>
            <person name="Takami H."/>
        </authorList>
    </citation>
    <scope>NUCLEOTIDE SEQUENCE</scope>
    <source>
        <strain evidence="3">Expedition CK06-06</strain>
    </source>
</reference>
<dbReference type="Pfam" id="PF01180">
    <property type="entry name" value="DHO_dh"/>
    <property type="match status" value="1"/>
</dbReference>
<dbReference type="PANTHER" id="PTHR43073">
    <property type="entry name" value="DIHYDROPYRIMIDINE DEHYDROGENASE [NADP(+)]"/>
    <property type="match status" value="1"/>
</dbReference>